<name>A0AAV4B2B4_9GAST</name>
<organism evidence="2 3">
    <name type="scientific">Plakobranchus ocellatus</name>
    <dbReference type="NCBI Taxonomy" id="259542"/>
    <lineage>
        <taxon>Eukaryota</taxon>
        <taxon>Metazoa</taxon>
        <taxon>Spiralia</taxon>
        <taxon>Lophotrochozoa</taxon>
        <taxon>Mollusca</taxon>
        <taxon>Gastropoda</taxon>
        <taxon>Heterobranchia</taxon>
        <taxon>Euthyneura</taxon>
        <taxon>Panpulmonata</taxon>
        <taxon>Sacoglossa</taxon>
        <taxon>Placobranchoidea</taxon>
        <taxon>Plakobranchidae</taxon>
        <taxon>Plakobranchus</taxon>
    </lineage>
</organism>
<feature type="region of interest" description="Disordered" evidence="1">
    <location>
        <begin position="345"/>
        <end position="370"/>
    </location>
</feature>
<reference evidence="2 3" key="1">
    <citation type="journal article" date="2021" name="Elife">
        <title>Chloroplast acquisition without the gene transfer in kleptoplastic sea slugs, Plakobranchus ocellatus.</title>
        <authorList>
            <person name="Maeda T."/>
            <person name="Takahashi S."/>
            <person name="Yoshida T."/>
            <person name="Shimamura S."/>
            <person name="Takaki Y."/>
            <person name="Nagai Y."/>
            <person name="Toyoda A."/>
            <person name="Suzuki Y."/>
            <person name="Arimoto A."/>
            <person name="Ishii H."/>
            <person name="Satoh N."/>
            <person name="Nishiyama T."/>
            <person name="Hasebe M."/>
            <person name="Maruyama T."/>
            <person name="Minagawa J."/>
            <person name="Obokata J."/>
            <person name="Shigenobu S."/>
        </authorList>
    </citation>
    <scope>NUCLEOTIDE SEQUENCE [LARGE SCALE GENOMIC DNA]</scope>
</reference>
<proteinExistence type="predicted"/>
<evidence type="ECO:0000313" key="3">
    <source>
        <dbReference type="Proteomes" id="UP000735302"/>
    </source>
</evidence>
<comment type="caution">
    <text evidence="2">The sequence shown here is derived from an EMBL/GenBank/DDBJ whole genome shotgun (WGS) entry which is preliminary data.</text>
</comment>
<feature type="compositionally biased region" description="Basic and acidic residues" evidence="1">
    <location>
        <begin position="352"/>
        <end position="370"/>
    </location>
</feature>
<dbReference type="AlphaFoldDB" id="A0AAV4B2B4"/>
<gene>
    <name evidence="2" type="ORF">PoB_004116600</name>
</gene>
<sequence>MSVLDKIPDDDDNEALFRVVESVDPPSPVGRAYRPCVWCPKLMQIFKNTAALLSLTAQRLKIALISDRVCVFRECHWSLPAFAEASAISLPMIPTREESITEVPVKMSSPTLLLIASENKEQTDQEVYKVVYRSFKDMTVTKIWHDPLEKRRAVVLVNGLPVLNDKVPYLHQQPAFLAWAEKASSLLVKSNDAVTLRYGITDKLKMLFTIKKWGGSPVDFVRNWTRLSLDHCGYFEICFKNGWDATLRASMEFWSVEGKQLTVVPLFPCFEEKLESQIERLIKCKQCINHVNISESEEKMSVEPDASDFDIKDSVMETIQQSQIKENMSAHIQNQVSIMQTCAPNKPLESNKPAKEQMQESRRKDHDVNSNEKGTRAYLLNNTKGIVFNETKGHIQKISNDNYNDPDSFLDPNDLSKSQTLKTMLHPHTVPIHCQNLFLGRLLSKMKREIDSRVDIQYKEDSRIILIHCKLEEGCFWKAAVQATCDSVSKMPTYEQNFLVEEHVNSVIQLRLMQCKLILNCEQKYPRLLVMGEEGRAALVGLSPQETDNSN</sequence>
<protein>
    <recommendedName>
        <fullName evidence="4">DUF4780 domain-containing protein</fullName>
    </recommendedName>
</protein>
<evidence type="ECO:0000256" key="1">
    <source>
        <dbReference type="SAM" id="MobiDB-lite"/>
    </source>
</evidence>
<evidence type="ECO:0000313" key="2">
    <source>
        <dbReference type="EMBL" id="GFO14661.1"/>
    </source>
</evidence>
<dbReference type="Proteomes" id="UP000735302">
    <property type="component" value="Unassembled WGS sequence"/>
</dbReference>
<evidence type="ECO:0008006" key="4">
    <source>
        <dbReference type="Google" id="ProtNLM"/>
    </source>
</evidence>
<dbReference type="EMBL" id="BLXT01004580">
    <property type="protein sequence ID" value="GFO14661.1"/>
    <property type="molecule type" value="Genomic_DNA"/>
</dbReference>
<keyword evidence="3" id="KW-1185">Reference proteome</keyword>
<accession>A0AAV4B2B4</accession>